<reference evidence="1 2" key="1">
    <citation type="submission" date="2024-04" db="EMBL/GenBank/DDBJ databases">
        <title>Dissimilatory iodate-reducing microorganisms contribute to the enrichment of iodine in groundwater.</title>
        <authorList>
            <person name="Jiang Z."/>
        </authorList>
    </citation>
    <scope>NUCLEOTIDE SEQUENCE [LARGE SCALE GENOMIC DNA]</scope>
    <source>
        <strain evidence="1 2">NCP973</strain>
        <plasmid evidence="1 2">unnamed1</plasmid>
    </source>
</reference>
<geneLocation type="plasmid" evidence="1 2">
    <name>unnamed1</name>
</geneLocation>
<organism evidence="1 2">
    <name type="scientific">Azonexus hydrophilus</name>
    <dbReference type="NCBI Taxonomy" id="418702"/>
    <lineage>
        <taxon>Bacteria</taxon>
        <taxon>Pseudomonadati</taxon>
        <taxon>Pseudomonadota</taxon>
        <taxon>Betaproteobacteria</taxon>
        <taxon>Rhodocyclales</taxon>
        <taxon>Azonexaceae</taxon>
        <taxon>Azonexus</taxon>
    </lineage>
</organism>
<proteinExistence type="predicted"/>
<gene>
    <name evidence="1" type="ORF">AADV58_17370</name>
</gene>
<keyword evidence="2" id="KW-1185">Reference proteome</keyword>
<dbReference type="EMBL" id="CP151407">
    <property type="protein sequence ID" value="WZJ23526.1"/>
    <property type="molecule type" value="Genomic_DNA"/>
</dbReference>
<sequence length="323" mass="35397">MSSLALSATDTLPIGKWAIQLSNAPDAVRDALPRLCLYKKSSWKFSDQWASTVAGTPNVTCLEYLRADLAQRRLYLDIPGFNGRRSQNNGYADAHCPSDSPAAYTACSSAFFTASAEASEYKLIRPGLVTKILTESGLLDALEKAHEAKYAHRKEAEMAIYRARFADITTKAEADSFAEFYKGNDPEGLIPKLQSRINGAGQPGQRHPAVISPVEHPVTPIPLPREDLSLPPQIASVKANGFAAPIPPDQVVLADMAGDTQNKAIQRIRLCRRQIDQLTPRIDQGQSVSRADAELIEMCRQSISEQYGVYLKSGGKLLLHDIY</sequence>
<keyword evidence="1" id="KW-0614">Plasmid</keyword>
<evidence type="ECO:0000313" key="2">
    <source>
        <dbReference type="Proteomes" id="UP001479520"/>
    </source>
</evidence>
<dbReference type="Proteomes" id="UP001479520">
    <property type="component" value="Plasmid unnamed1"/>
</dbReference>
<dbReference type="RefSeq" id="WP_341744838.1">
    <property type="nucleotide sequence ID" value="NZ_CP151407.1"/>
</dbReference>
<protein>
    <submittedName>
        <fullName evidence="1">Uncharacterized protein</fullName>
    </submittedName>
</protein>
<name>A0ABZ2XQL3_9RHOO</name>
<accession>A0ABZ2XQL3</accession>
<evidence type="ECO:0000313" key="1">
    <source>
        <dbReference type="EMBL" id="WZJ23526.1"/>
    </source>
</evidence>